<dbReference type="GO" id="GO:0003700">
    <property type="term" value="F:DNA-binding transcription factor activity"/>
    <property type="evidence" value="ECO:0007669"/>
    <property type="project" value="InterPro"/>
</dbReference>
<dbReference type="Gene3D" id="1.10.10.60">
    <property type="entry name" value="Homeodomain-like"/>
    <property type="match status" value="1"/>
</dbReference>
<dbReference type="PATRIC" id="fig|1280953.3.peg.3658"/>
<dbReference type="Proteomes" id="UP000024942">
    <property type="component" value="Unassembled WGS sequence"/>
</dbReference>
<dbReference type="AlphaFoldDB" id="A0A059G2Z7"/>
<keyword evidence="3" id="KW-0804">Transcription</keyword>
<dbReference type="SUPFAM" id="SSF46689">
    <property type="entry name" value="Homeodomain-like"/>
    <property type="match status" value="1"/>
</dbReference>
<dbReference type="PROSITE" id="PS01124">
    <property type="entry name" value="HTH_ARAC_FAMILY_2"/>
    <property type="match status" value="1"/>
</dbReference>
<dbReference type="InterPro" id="IPR009057">
    <property type="entry name" value="Homeodomain-like_sf"/>
</dbReference>
<dbReference type="SMART" id="SM00342">
    <property type="entry name" value="HTH_ARAC"/>
    <property type="match status" value="1"/>
</dbReference>
<dbReference type="PANTHER" id="PTHR47894:SF4">
    <property type="entry name" value="HTH-TYPE TRANSCRIPTIONAL REGULATOR GADX"/>
    <property type="match status" value="1"/>
</dbReference>
<dbReference type="EMBL" id="ARYL01000044">
    <property type="protein sequence ID" value="KDA00905.1"/>
    <property type="molecule type" value="Genomic_DNA"/>
</dbReference>
<comment type="caution">
    <text evidence="5">The sequence shown here is derived from an EMBL/GenBank/DDBJ whole genome shotgun (WGS) entry which is preliminary data.</text>
</comment>
<dbReference type="GO" id="GO:0000976">
    <property type="term" value="F:transcription cis-regulatory region binding"/>
    <property type="evidence" value="ECO:0007669"/>
    <property type="project" value="TreeGrafter"/>
</dbReference>
<accession>A0A059G2Z7</accession>
<evidence type="ECO:0000313" key="5">
    <source>
        <dbReference type="EMBL" id="KDA00905.1"/>
    </source>
</evidence>
<evidence type="ECO:0000259" key="4">
    <source>
        <dbReference type="PROSITE" id="PS01124"/>
    </source>
</evidence>
<dbReference type="eggNOG" id="COG2207">
    <property type="taxonomic scope" value="Bacteria"/>
</dbReference>
<dbReference type="GO" id="GO:0005829">
    <property type="term" value="C:cytosol"/>
    <property type="evidence" value="ECO:0007669"/>
    <property type="project" value="TreeGrafter"/>
</dbReference>
<dbReference type="PANTHER" id="PTHR47894">
    <property type="entry name" value="HTH-TYPE TRANSCRIPTIONAL REGULATOR GADX"/>
    <property type="match status" value="1"/>
</dbReference>
<evidence type="ECO:0000256" key="3">
    <source>
        <dbReference type="ARBA" id="ARBA00023163"/>
    </source>
</evidence>
<gene>
    <name evidence="5" type="ORF">HOC_18284</name>
</gene>
<dbReference type="InterPro" id="IPR018060">
    <property type="entry name" value="HTH_AraC"/>
</dbReference>
<feature type="domain" description="HTH araC/xylS-type" evidence="4">
    <location>
        <begin position="250"/>
        <end position="347"/>
    </location>
</feature>
<dbReference type="RefSeq" id="WP_035541242.1">
    <property type="nucleotide sequence ID" value="NZ_ARYL01000044.1"/>
</dbReference>
<dbReference type="STRING" id="1280953.HOC_18284"/>
<dbReference type="Pfam" id="PF12833">
    <property type="entry name" value="HTH_18"/>
    <property type="match status" value="1"/>
</dbReference>
<keyword evidence="1" id="KW-0805">Transcription regulation</keyword>
<evidence type="ECO:0000256" key="1">
    <source>
        <dbReference type="ARBA" id="ARBA00023015"/>
    </source>
</evidence>
<evidence type="ECO:0000313" key="6">
    <source>
        <dbReference type="Proteomes" id="UP000024942"/>
    </source>
</evidence>
<evidence type="ECO:0000256" key="2">
    <source>
        <dbReference type="ARBA" id="ARBA00023125"/>
    </source>
</evidence>
<keyword evidence="2" id="KW-0238">DNA-binding</keyword>
<reference evidence="5 6" key="1">
    <citation type="journal article" date="2014" name="Antonie Van Leeuwenhoek">
        <title>Hyphomonas beringensis sp. nov. and Hyphomonas chukchiensis sp. nov., isolated from surface seawater of the Bering Sea and Chukchi Sea.</title>
        <authorList>
            <person name="Li C."/>
            <person name="Lai Q."/>
            <person name="Li G."/>
            <person name="Dong C."/>
            <person name="Wang J."/>
            <person name="Liao Y."/>
            <person name="Shao Z."/>
        </authorList>
    </citation>
    <scope>NUCLEOTIDE SEQUENCE [LARGE SCALE GENOMIC DNA]</scope>
    <source>
        <strain evidence="5 6">SCH89</strain>
    </source>
</reference>
<keyword evidence="6" id="KW-1185">Reference proteome</keyword>
<protein>
    <submittedName>
        <fullName evidence="5">AraC family transcriptional regulator</fullName>
    </submittedName>
</protein>
<sequence length="350" mass="38981">MNALELQNPVSISDERLCDATCLSSRYVLDFFGRDRGMSLLSGAALLEPQHSAPATLSKLDYWQLCLNSVNKYDDEGHCCLSRPMPKSSWSMVFSAVNQMETLGRGLKRIAELLPVLQCGVHASVGYCSRYAHLTLKTDDQFPQSTRSERYLDLIATVFLCILLWGAEREFLPEKIRLSSLLEPEDGYLLAGLSRKGTERNGFGTTISFSLADLGIQLGARRYESWGIHETSVFRRLYSDLCHSAFASSDEILSDVRHLLTTGMLSQHGVAKELGLSVATLQRRLAMAGTNFRQLSRGLRKEQLSSLLATSAPLEDIAQEMGFSDRRSLTRACHDWLGVTPTAYRQKSAL</sequence>
<name>A0A059G2Z7_9PROT</name>
<organism evidence="5 6">
    <name type="scientific">Hyphomonas oceanitis SCH89</name>
    <dbReference type="NCBI Taxonomy" id="1280953"/>
    <lineage>
        <taxon>Bacteria</taxon>
        <taxon>Pseudomonadati</taxon>
        <taxon>Pseudomonadota</taxon>
        <taxon>Alphaproteobacteria</taxon>
        <taxon>Hyphomonadales</taxon>
        <taxon>Hyphomonadaceae</taxon>
        <taxon>Hyphomonas</taxon>
    </lineage>
</organism>
<dbReference type="OrthoDB" id="9805730at2"/>
<proteinExistence type="predicted"/>